<dbReference type="GO" id="GO:0004658">
    <property type="term" value="F:propionyl-CoA carboxylase activity"/>
    <property type="evidence" value="ECO:0007669"/>
    <property type="project" value="InterPro"/>
</dbReference>
<dbReference type="EMBL" id="SHLC01000001">
    <property type="protein sequence ID" value="RZU64330.1"/>
    <property type="molecule type" value="Genomic_DNA"/>
</dbReference>
<feature type="region of interest" description="Disordered" evidence="1">
    <location>
        <begin position="1"/>
        <end position="24"/>
    </location>
</feature>
<accession>A0A4Q8AIN5</accession>
<keyword evidence="3" id="KW-1185">Reference proteome</keyword>
<dbReference type="AlphaFoldDB" id="A0A4Q8AIN5"/>
<dbReference type="OrthoDB" id="5123691at2"/>
<organism evidence="2 3">
    <name type="scientific">Microterricola gilva</name>
    <dbReference type="NCBI Taxonomy" id="393267"/>
    <lineage>
        <taxon>Bacteria</taxon>
        <taxon>Bacillati</taxon>
        <taxon>Actinomycetota</taxon>
        <taxon>Actinomycetes</taxon>
        <taxon>Micrococcales</taxon>
        <taxon>Microbacteriaceae</taxon>
        <taxon>Microterricola</taxon>
    </lineage>
</organism>
<name>A0A4Q8AIN5_9MICO</name>
<proteinExistence type="predicted"/>
<evidence type="ECO:0000313" key="2">
    <source>
        <dbReference type="EMBL" id="RZU64330.1"/>
    </source>
</evidence>
<dbReference type="GO" id="GO:0003989">
    <property type="term" value="F:acetyl-CoA carboxylase activity"/>
    <property type="evidence" value="ECO:0007669"/>
    <property type="project" value="InterPro"/>
</dbReference>
<dbReference type="Pfam" id="PF13822">
    <property type="entry name" value="ACC_epsilon"/>
    <property type="match status" value="1"/>
</dbReference>
<reference evidence="2 3" key="1">
    <citation type="submission" date="2019-02" db="EMBL/GenBank/DDBJ databases">
        <title>Sequencing the genomes of 1000 actinobacteria strains.</title>
        <authorList>
            <person name="Klenk H.-P."/>
        </authorList>
    </citation>
    <scope>NUCLEOTIDE SEQUENCE [LARGE SCALE GENOMIC DNA]</scope>
    <source>
        <strain evidence="2 3">DSM 18319</strain>
    </source>
</reference>
<dbReference type="InterPro" id="IPR032716">
    <property type="entry name" value="ACC_epsilon"/>
</dbReference>
<sequence>MAEHTAHETAGTSGEPASLRFVTRHVSEPERAAVTAVLGSVLEQESAMLGQAPGRGASAWQRSQRALRTPIEPGQGRWSRPAL</sequence>
<protein>
    <submittedName>
        <fullName evidence="2">Acyl-CoA carboxylase epsilon subunit-like protein</fullName>
    </submittedName>
</protein>
<dbReference type="Proteomes" id="UP000291483">
    <property type="component" value="Unassembled WGS sequence"/>
</dbReference>
<evidence type="ECO:0000256" key="1">
    <source>
        <dbReference type="SAM" id="MobiDB-lite"/>
    </source>
</evidence>
<feature type="region of interest" description="Disordered" evidence="1">
    <location>
        <begin position="49"/>
        <end position="83"/>
    </location>
</feature>
<evidence type="ECO:0000313" key="3">
    <source>
        <dbReference type="Proteomes" id="UP000291483"/>
    </source>
</evidence>
<comment type="caution">
    <text evidence="2">The sequence shown here is derived from an EMBL/GenBank/DDBJ whole genome shotgun (WGS) entry which is preliminary data.</text>
</comment>
<gene>
    <name evidence="2" type="ORF">EV379_0625</name>
</gene>
<dbReference type="RefSeq" id="WP_130504849.1">
    <property type="nucleotide sequence ID" value="NZ_SHLC01000001.1"/>
</dbReference>